<dbReference type="Gene3D" id="3.30.450.20">
    <property type="entry name" value="PAS domain"/>
    <property type="match status" value="2"/>
</dbReference>
<comment type="caution">
    <text evidence="4">The sequence shown here is derived from an EMBL/GenBank/DDBJ whole genome shotgun (WGS) entry which is preliminary data.</text>
</comment>
<dbReference type="Pfam" id="PF13185">
    <property type="entry name" value="GAF_2"/>
    <property type="match status" value="1"/>
</dbReference>
<dbReference type="InterPro" id="IPR003018">
    <property type="entry name" value="GAF"/>
</dbReference>
<dbReference type="InterPro" id="IPR036890">
    <property type="entry name" value="HATPase_C_sf"/>
</dbReference>
<dbReference type="SUPFAM" id="SSF81606">
    <property type="entry name" value="PP2C-like"/>
    <property type="match status" value="1"/>
</dbReference>
<sequence length="836" mass="90047">MERLPTPPGEQTQANALPDPAVTTTTATATVSDLGIVTGWSEGAERLLGYTASQIVGQPAVRLLADDVDGTGHPVDAADTAATLRRDTSGRERWNGAVPLRHRDGHQVTQRLLAHHRTERAAGWLVVSAVRDRPHPPARPVGKPAQEGDVLREWTFRQTPCILAVFDTDLRLVRANVGMEHALLLSEDDMRGLRLSDLAPHAASDEADAKMRLVLDSGEPEHMDAFLHHSGVSSEHGWPASLTPLKDPSGRVRAVCLAAHDMPHEEPARQRMQLLHDAAGRIGTTPDSRRTAQELADAVVPRLADRAVVDLFETPQPADTSHAPQARDFTLSRAAVSPAPDSGPPSPGDSGPKVRHLAASPVAQCLAQGHGALFDAASPALAEWVAHDPEAARIHEGGIHSLMIVPLRANGSTLGVALFVRHEHPTPFEQDDLWLAEELTAQAAVSIHHSHRPARDHTTTMTLQRSLLPQTLPDQHALDIATRYLPAVAKAGVGGDWFDVIPLSGARVALVVGDVVGHGIRASATMGRVRTAVRTLADVDLPPDELLTHLDDLVIHLSAEETGTDDATPETAGGIGTTCLYAVYDPISRRCTLARAGHPPPAVVTPDHAVRFLDVPAGPPLGLGGLPFEAFETELPEGSLLVLYTDGLLETREHDIDEALDTMFAALARPAQSLDTVCDRVLTSMVSHRPDDDIALLIARTRALRTDHVAAWDLDFDPAVVAQARQHATEQLAAWGLDDAAFITELVVSELVTNAIRYGRPPAQLRLIHQNSTLICEVFDSSSTAPHMRRARTFDEGGRGLLLVGQLAQRWGTRHTPTGKTVWAEQYLTPDDESAF</sequence>
<gene>
    <name evidence="4" type="ORF">GCM10023335_22380</name>
</gene>
<dbReference type="InterPro" id="IPR035965">
    <property type="entry name" value="PAS-like_dom_sf"/>
</dbReference>
<dbReference type="Pfam" id="PF07228">
    <property type="entry name" value="SpoIIE"/>
    <property type="match status" value="1"/>
</dbReference>
<dbReference type="InterPro" id="IPR003594">
    <property type="entry name" value="HATPase_dom"/>
</dbReference>
<organism evidence="4 5">
    <name type="scientific">Streptomyces siamensis</name>
    <dbReference type="NCBI Taxonomy" id="1274986"/>
    <lineage>
        <taxon>Bacteria</taxon>
        <taxon>Bacillati</taxon>
        <taxon>Actinomycetota</taxon>
        <taxon>Actinomycetes</taxon>
        <taxon>Kitasatosporales</taxon>
        <taxon>Streptomycetaceae</taxon>
        <taxon>Streptomyces</taxon>
    </lineage>
</organism>
<dbReference type="Pfam" id="PF08448">
    <property type="entry name" value="PAS_4"/>
    <property type="match status" value="1"/>
</dbReference>
<name>A0ABP9IPQ1_9ACTN</name>
<dbReference type="Gene3D" id="3.30.565.10">
    <property type="entry name" value="Histidine kinase-like ATPase, C-terminal domain"/>
    <property type="match status" value="1"/>
</dbReference>
<dbReference type="Gene3D" id="3.60.40.10">
    <property type="entry name" value="PPM-type phosphatase domain"/>
    <property type="match status" value="1"/>
</dbReference>
<dbReference type="InterPro" id="IPR000014">
    <property type="entry name" value="PAS"/>
</dbReference>
<dbReference type="InterPro" id="IPR029016">
    <property type="entry name" value="GAF-like_dom_sf"/>
</dbReference>
<proteinExistence type="predicted"/>
<dbReference type="SUPFAM" id="SSF55781">
    <property type="entry name" value="GAF domain-like"/>
    <property type="match status" value="1"/>
</dbReference>
<evidence type="ECO:0000256" key="1">
    <source>
        <dbReference type="ARBA" id="ARBA00022801"/>
    </source>
</evidence>
<dbReference type="SMART" id="SM00331">
    <property type="entry name" value="PP2C_SIG"/>
    <property type="match status" value="1"/>
</dbReference>
<dbReference type="Proteomes" id="UP001501759">
    <property type="component" value="Unassembled WGS sequence"/>
</dbReference>
<accession>A0ABP9IPQ1</accession>
<dbReference type="InterPro" id="IPR001932">
    <property type="entry name" value="PPM-type_phosphatase-like_dom"/>
</dbReference>
<feature type="region of interest" description="Disordered" evidence="2">
    <location>
        <begin position="334"/>
        <end position="355"/>
    </location>
</feature>
<dbReference type="SUPFAM" id="SSF55874">
    <property type="entry name" value="ATPase domain of HSP90 chaperone/DNA topoisomerase II/histidine kinase"/>
    <property type="match status" value="1"/>
</dbReference>
<evidence type="ECO:0000259" key="3">
    <source>
        <dbReference type="PROSITE" id="PS50112"/>
    </source>
</evidence>
<dbReference type="Pfam" id="PF13581">
    <property type="entry name" value="HATPase_c_2"/>
    <property type="match status" value="1"/>
</dbReference>
<keyword evidence="1" id="KW-0378">Hydrolase</keyword>
<dbReference type="InterPro" id="IPR036457">
    <property type="entry name" value="PPM-type-like_dom_sf"/>
</dbReference>
<evidence type="ECO:0000313" key="4">
    <source>
        <dbReference type="EMBL" id="GAA5005495.1"/>
    </source>
</evidence>
<evidence type="ECO:0000313" key="5">
    <source>
        <dbReference type="Proteomes" id="UP001501759"/>
    </source>
</evidence>
<dbReference type="SUPFAM" id="SSF55785">
    <property type="entry name" value="PYP-like sensor domain (PAS domain)"/>
    <property type="match status" value="2"/>
</dbReference>
<feature type="domain" description="PAS" evidence="3">
    <location>
        <begin position="35"/>
        <end position="61"/>
    </location>
</feature>
<keyword evidence="5" id="KW-1185">Reference proteome</keyword>
<reference evidence="5" key="1">
    <citation type="journal article" date="2019" name="Int. J. Syst. Evol. Microbiol.">
        <title>The Global Catalogue of Microorganisms (GCM) 10K type strain sequencing project: providing services to taxonomists for standard genome sequencing and annotation.</title>
        <authorList>
            <consortium name="The Broad Institute Genomics Platform"/>
            <consortium name="The Broad Institute Genome Sequencing Center for Infectious Disease"/>
            <person name="Wu L."/>
            <person name="Ma J."/>
        </authorList>
    </citation>
    <scope>NUCLEOTIDE SEQUENCE [LARGE SCALE GENOMIC DNA]</scope>
    <source>
        <strain evidence="5">JCM 18409</strain>
    </source>
</reference>
<dbReference type="PANTHER" id="PTHR43156:SF2">
    <property type="entry name" value="STAGE II SPORULATION PROTEIN E"/>
    <property type="match status" value="1"/>
</dbReference>
<evidence type="ECO:0000256" key="2">
    <source>
        <dbReference type="SAM" id="MobiDB-lite"/>
    </source>
</evidence>
<dbReference type="SMART" id="SM00065">
    <property type="entry name" value="GAF"/>
    <property type="match status" value="1"/>
</dbReference>
<protein>
    <submittedName>
        <fullName evidence="4">SpoIIE family protein phosphatase</fullName>
    </submittedName>
</protein>
<dbReference type="InterPro" id="IPR013656">
    <property type="entry name" value="PAS_4"/>
</dbReference>
<dbReference type="InterPro" id="IPR052016">
    <property type="entry name" value="Bact_Sigma-Reg"/>
</dbReference>
<dbReference type="CDD" id="cd00130">
    <property type="entry name" value="PAS"/>
    <property type="match status" value="1"/>
</dbReference>
<dbReference type="RefSeq" id="WP_345645505.1">
    <property type="nucleotide sequence ID" value="NZ_BAABKB010000004.1"/>
</dbReference>
<dbReference type="EMBL" id="BAABKB010000004">
    <property type="protein sequence ID" value="GAA5005495.1"/>
    <property type="molecule type" value="Genomic_DNA"/>
</dbReference>
<dbReference type="PANTHER" id="PTHR43156">
    <property type="entry name" value="STAGE II SPORULATION PROTEIN E-RELATED"/>
    <property type="match status" value="1"/>
</dbReference>
<dbReference type="CDD" id="cd16936">
    <property type="entry name" value="HATPase_RsbW-like"/>
    <property type="match status" value="1"/>
</dbReference>
<dbReference type="Gene3D" id="3.30.450.40">
    <property type="match status" value="1"/>
</dbReference>
<dbReference type="PROSITE" id="PS50112">
    <property type="entry name" value="PAS"/>
    <property type="match status" value="1"/>
</dbReference>